<dbReference type="PANTHER" id="PTHR22572">
    <property type="entry name" value="SUGAR-1-PHOSPHATE GUANYL TRANSFERASE"/>
    <property type="match status" value="1"/>
</dbReference>
<dbReference type="Gene3D" id="3.90.550.10">
    <property type="entry name" value="Spore Coat Polysaccharide Biosynthesis Protein SpsA, Chain A"/>
    <property type="match status" value="1"/>
</dbReference>
<accession>A0ABW4JKM3</accession>
<organism evidence="2 3">
    <name type="scientific">Alicyclobacillus fodiniaquatilis</name>
    <dbReference type="NCBI Taxonomy" id="1661150"/>
    <lineage>
        <taxon>Bacteria</taxon>
        <taxon>Bacillati</taxon>
        <taxon>Bacillota</taxon>
        <taxon>Bacilli</taxon>
        <taxon>Bacillales</taxon>
        <taxon>Alicyclobacillaceae</taxon>
        <taxon>Alicyclobacillus</taxon>
    </lineage>
</organism>
<feature type="domain" description="Nucleotidyl transferase" evidence="1">
    <location>
        <begin position="3"/>
        <end position="225"/>
    </location>
</feature>
<dbReference type="RefSeq" id="WP_377944006.1">
    <property type="nucleotide sequence ID" value="NZ_JBHUCX010000044.1"/>
</dbReference>
<evidence type="ECO:0000259" key="1">
    <source>
        <dbReference type="Pfam" id="PF00483"/>
    </source>
</evidence>
<keyword evidence="3" id="KW-1185">Reference proteome</keyword>
<reference evidence="3" key="1">
    <citation type="journal article" date="2019" name="Int. J. Syst. Evol. Microbiol.">
        <title>The Global Catalogue of Microorganisms (GCM) 10K type strain sequencing project: providing services to taxonomists for standard genome sequencing and annotation.</title>
        <authorList>
            <consortium name="The Broad Institute Genomics Platform"/>
            <consortium name="The Broad Institute Genome Sequencing Center for Infectious Disease"/>
            <person name="Wu L."/>
            <person name="Ma J."/>
        </authorList>
    </citation>
    <scope>NUCLEOTIDE SEQUENCE [LARGE SCALE GENOMIC DNA]</scope>
    <source>
        <strain evidence="3">CGMCC 1.12286</strain>
    </source>
</reference>
<sequence length="239" mass="26480">MDAVIMTGGKGTRLAPYTQVLPKGLMPIGGTPLLAHIVRQLHHYGFTSITMACGYLSNLIQAYFMDGSDWGVDIRYVTEAKPLGTVGALKQVEGLDDGFLVINCDVLTSLNLQEFAEFHRQRGSVLTIASQQKSIKSSLGVLHIDGEEVVGFEEKPSHSVHVSMGIYMMSTKVMEMIPDNQFFDVPDLIAALLRARHPVRHFENDAYWLDVGTPNDYFTACEQYEEMAPLLHPGEAYGQ</sequence>
<dbReference type="InterPro" id="IPR005835">
    <property type="entry name" value="NTP_transferase_dom"/>
</dbReference>
<dbReference type="EMBL" id="JBHUCX010000044">
    <property type="protein sequence ID" value="MFD1676113.1"/>
    <property type="molecule type" value="Genomic_DNA"/>
</dbReference>
<dbReference type="Proteomes" id="UP001597079">
    <property type="component" value="Unassembled WGS sequence"/>
</dbReference>
<dbReference type="InterPro" id="IPR050486">
    <property type="entry name" value="Mannose-1P_guanyltransferase"/>
</dbReference>
<evidence type="ECO:0000313" key="2">
    <source>
        <dbReference type="EMBL" id="MFD1676113.1"/>
    </source>
</evidence>
<proteinExistence type="predicted"/>
<protein>
    <submittedName>
        <fullName evidence="2">Sugar phosphate nucleotidyltransferase</fullName>
    </submittedName>
</protein>
<comment type="caution">
    <text evidence="2">The sequence shown here is derived from an EMBL/GenBank/DDBJ whole genome shotgun (WGS) entry which is preliminary data.</text>
</comment>
<gene>
    <name evidence="2" type="ORF">ACFSB2_15520</name>
</gene>
<dbReference type="SUPFAM" id="SSF53448">
    <property type="entry name" value="Nucleotide-diphospho-sugar transferases"/>
    <property type="match status" value="1"/>
</dbReference>
<name>A0ABW4JKM3_9BACL</name>
<dbReference type="InterPro" id="IPR029044">
    <property type="entry name" value="Nucleotide-diphossugar_trans"/>
</dbReference>
<dbReference type="Pfam" id="PF00483">
    <property type="entry name" value="NTP_transferase"/>
    <property type="match status" value="1"/>
</dbReference>
<evidence type="ECO:0000313" key="3">
    <source>
        <dbReference type="Proteomes" id="UP001597079"/>
    </source>
</evidence>